<name>A0A7C3MPF3_DICTH</name>
<dbReference type="Pfam" id="PF01966">
    <property type="entry name" value="HD"/>
    <property type="match status" value="1"/>
</dbReference>
<evidence type="ECO:0000259" key="5">
    <source>
        <dbReference type="Pfam" id="PF18211"/>
    </source>
</evidence>
<evidence type="ECO:0000256" key="2">
    <source>
        <dbReference type="ARBA" id="ARBA00022741"/>
    </source>
</evidence>
<comment type="caution">
    <text evidence="7">The sequence shown here is derived from an EMBL/GenBank/DDBJ whole genome shotgun (WGS) entry which is preliminary data.</text>
</comment>
<dbReference type="InterPro" id="IPR013408">
    <property type="entry name" value="Cas10/Csm1"/>
</dbReference>
<dbReference type="InterPro" id="IPR043128">
    <property type="entry name" value="Rev_trsase/Diguanyl_cyclase"/>
</dbReference>
<dbReference type="InterPro" id="IPR041062">
    <property type="entry name" value="Csm1_B"/>
</dbReference>
<dbReference type="PANTHER" id="PTHR36528">
    <property type="entry name" value="CRISPR SYSTEM SINGLE-STRAND-SPECIFIC DEOXYRIBONUCLEASE CAS10/CSM1 (SUBTYPE III-A)"/>
    <property type="match status" value="1"/>
</dbReference>
<feature type="domain" description="Cas10/Cmr2 second palm" evidence="6">
    <location>
        <begin position="530"/>
        <end position="678"/>
    </location>
</feature>
<dbReference type="InterPro" id="IPR006674">
    <property type="entry name" value="HD_domain"/>
</dbReference>
<dbReference type="AlphaFoldDB" id="A0A7C3MPF3"/>
<accession>A0A7C3MPF3</accession>
<dbReference type="InterPro" id="IPR054767">
    <property type="entry name" value="Cas10-Cmr2_palm2"/>
</dbReference>
<feature type="domain" description="Csm1 subunit" evidence="5">
    <location>
        <begin position="267"/>
        <end position="358"/>
    </location>
</feature>
<keyword evidence="2" id="KW-0547">Nucleotide-binding</keyword>
<dbReference type="Pfam" id="PF18211">
    <property type="entry name" value="Csm1_B"/>
    <property type="match status" value="1"/>
</dbReference>
<dbReference type="SUPFAM" id="SSF109604">
    <property type="entry name" value="HD-domain/PDEase-like"/>
    <property type="match status" value="1"/>
</dbReference>
<evidence type="ECO:0000256" key="3">
    <source>
        <dbReference type="ARBA" id="ARBA00023118"/>
    </source>
</evidence>
<dbReference type="EMBL" id="DTIN01000026">
    <property type="protein sequence ID" value="HFX13892.1"/>
    <property type="molecule type" value="Genomic_DNA"/>
</dbReference>
<dbReference type="Gene3D" id="3.30.70.270">
    <property type="match status" value="1"/>
</dbReference>
<reference evidence="7" key="1">
    <citation type="journal article" date="2020" name="mSystems">
        <title>Genome- and Community-Level Interaction Insights into Carbon Utilization and Element Cycling Functions of Hydrothermarchaeota in Hydrothermal Sediment.</title>
        <authorList>
            <person name="Zhou Z."/>
            <person name="Liu Y."/>
            <person name="Xu W."/>
            <person name="Pan J."/>
            <person name="Luo Z.H."/>
            <person name="Li M."/>
        </authorList>
    </citation>
    <scope>NUCLEOTIDE SEQUENCE [LARGE SCALE GENOMIC DNA]</scope>
    <source>
        <strain evidence="7">SpSt-81</strain>
    </source>
</reference>
<gene>
    <name evidence="7" type="primary">cas10</name>
    <name evidence="7" type="ORF">ENW00_07080</name>
</gene>
<dbReference type="InterPro" id="IPR052117">
    <property type="entry name" value="Cas10/Csm1_subtype-III-A"/>
</dbReference>
<feature type="domain" description="HD" evidence="4">
    <location>
        <begin position="2"/>
        <end position="97"/>
    </location>
</feature>
<evidence type="ECO:0000259" key="6">
    <source>
        <dbReference type="Pfam" id="PF22335"/>
    </source>
</evidence>
<dbReference type="GO" id="GO:0016740">
    <property type="term" value="F:transferase activity"/>
    <property type="evidence" value="ECO:0007669"/>
    <property type="project" value="UniProtKB-KW"/>
</dbReference>
<evidence type="ECO:0000256" key="1">
    <source>
        <dbReference type="ARBA" id="ARBA00022679"/>
    </source>
</evidence>
<keyword evidence="1" id="KW-0808">Transferase</keyword>
<dbReference type="Pfam" id="PF22335">
    <property type="entry name" value="Cas10-Cmr2_palm2"/>
    <property type="match status" value="1"/>
</dbReference>
<dbReference type="GO" id="GO:0051607">
    <property type="term" value="P:defense response to virus"/>
    <property type="evidence" value="ECO:0007669"/>
    <property type="project" value="UniProtKB-KW"/>
</dbReference>
<protein>
    <submittedName>
        <fullName evidence="7">Type III-A CRISPR-associated protein Cas10/Csm1</fullName>
    </submittedName>
</protein>
<sequence length="814" mass="95591">MDDKKILLSSLFHDIGKVLERTKKFEKQELPPEFQKISYGHPRYSALLVRVIRENSDKNFPKFLVENLTEEVEDIVLNHHNPTNEYGLIVQIADWLSSSEREEKEEQKGEYTNIPLSAPFKRIDENADDLFYPLTTLENIFPKKEVKIDPYEYDKLFNEFLNKLKYVEDFEQLLLLYEYYFSNVPAQTVGFEPDISIYDHSRITTALSHILYKNYTNGILTREDLEKIKKGLQSQKRDNTQDNIFDKKLFTFINGDLSGIQSFLFNVSSERAGRMLKGKSIFLDLLTRYSAKYILENTGFSQVNAIYIGGGNFELLLSYIPEDILKKLRSFIIENLWKLLEEDLYLGIEWSYLSINDLFNFIEKKRELKDKLEIRKKSRFKEIENFYDLIISPKNEDIKEREHCTVCGKRKIEDASPQERWCSTCKSFIELANKAIESEYLIEEKIEINKNYPESVFDFFETLGYSLSFSKDPFKSKNTRIYKLEDISIDKNFIPHGFLLGSYRIEITDFEKIAKSNIKKIDSEEYGDKKLAYLKMDADNMGSIFKELSEKEKERIKNKETTISLTRYGILSRRIELFFEKEVLNLIKECQKQKENQTSEKDKKGYIYPVFIGGDDLFIIGTYDEINELALKIHSKYKEYTGSKNVFTISGSIYYLPDNFPLIRGASLIEEGLEKAKSFKYPEEEKPQKGKICIEEDILTYREFEEALKISEKLTKGILKMSKEKYSRAVISKIQRSIKGFNPLLEASLKGKISPPAIWRFMYYLRDYKDLAENLSKILLTNLFERGEEKIRNPRLIIVATKIAKMKTRRGREQ</sequence>
<evidence type="ECO:0000259" key="4">
    <source>
        <dbReference type="Pfam" id="PF01966"/>
    </source>
</evidence>
<evidence type="ECO:0000313" key="7">
    <source>
        <dbReference type="EMBL" id="HFX13892.1"/>
    </source>
</evidence>
<organism evidence="7">
    <name type="scientific">Dictyoglomus thermophilum</name>
    <dbReference type="NCBI Taxonomy" id="14"/>
    <lineage>
        <taxon>Bacteria</taxon>
        <taxon>Pseudomonadati</taxon>
        <taxon>Dictyoglomota</taxon>
        <taxon>Dictyoglomia</taxon>
        <taxon>Dictyoglomales</taxon>
        <taxon>Dictyoglomaceae</taxon>
        <taxon>Dictyoglomus</taxon>
    </lineage>
</organism>
<dbReference type="GO" id="GO:0000166">
    <property type="term" value="F:nucleotide binding"/>
    <property type="evidence" value="ECO:0007669"/>
    <property type="project" value="UniProtKB-KW"/>
</dbReference>
<dbReference type="Gene3D" id="1.10.3210.10">
    <property type="entry name" value="Hypothetical protein af1432"/>
    <property type="match status" value="1"/>
</dbReference>
<proteinExistence type="predicted"/>
<dbReference type="NCBIfam" id="TIGR02578">
    <property type="entry name" value="cas_TM1811_Csm1"/>
    <property type="match status" value="1"/>
</dbReference>
<keyword evidence="3" id="KW-0051">Antiviral defense</keyword>
<dbReference type="PANTHER" id="PTHR36528:SF1">
    <property type="entry name" value="CRISPR SYSTEM SINGLE-STRAND-SPECIFIC DEOXYRIBONUCLEASE CAS10_CSM1 (SUBTYPE III-A)"/>
    <property type="match status" value="1"/>
</dbReference>